<sequence>MAVRHLQQKDLAERWRVSLRTLERWRWLGIGPAYIKIGSRVVYRLEDIEAYEAEQLRGRA</sequence>
<evidence type="ECO:0000313" key="3">
    <source>
        <dbReference type="Proteomes" id="UP000698752"/>
    </source>
</evidence>
<dbReference type="InterPro" id="IPR009061">
    <property type="entry name" value="DNA-bd_dom_put_sf"/>
</dbReference>
<organism evidence="2 3">
    <name type="scientific">Neoroseomonas terrae</name>
    <dbReference type="NCBI Taxonomy" id="424799"/>
    <lineage>
        <taxon>Bacteria</taxon>
        <taxon>Pseudomonadati</taxon>
        <taxon>Pseudomonadota</taxon>
        <taxon>Alphaproteobacteria</taxon>
        <taxon>Acetobacterales</taxon>
        <taxon>Acetobacteraceae</taxon>
        <taxon>Neoroseomonas</taxon>
    </lineage>
</organism>
<keyword evidence="3" id="KW-1185">Reference proteome</keyword>
<evidence type="ECO:0000259" key="1">
    <source>
        <dbReference type="Pfam" id="PF12728"/>
    </source>
</evidence>
<accession>A0ABS5ECJ6</accession>
<gene>
    <name evidence="2" type="ORF">GXW78_03615</name>
</gene>
<dbReference type="SUPFAM" id="SSF46955">
    <property type="entry name" value="Putative DNA-binding domain"/>
    <property type="match status" value="1"/>
</dbReference>
<evidence type="ECO:0000313" key="2">
    <source>
        <dbReference type="EMBL" id="MBR0648734.1"/>
    </source>
</evidence>
<dbReference type="Proteomes" id="UP000698752">
    <property type="component" value="Unassembled WGS sequence"/>
</dbReference>
<protein>
    <submittedName>
        <fullName evidence="2">Helix-turn-helix domain-containing protein</fullName>
    </submittedName>
</protein>
<reference evidence="3" key="1">
    <citation type="journal article" date="2021" name="Syst. Appl. Microbiol.">
        <title>Roseomonas hellenica sp. nov., isolated from roots of wild-growing Alkanna tinctoria.</title>
        <authorList>
            <person name="Rat A."/>
            <person name="Naranjo H.D."/>
            <person name="Lebbe L."/>
            <person name="Cnockaert M."/>
            <person name="Krigas N."/>
            <person name="Grigoriadou K."/>
            <person name="Maloupa E."/>
            <person name="Willems A."/>
        </authorList>
    </citation>
    <scope>NUCLEOTIDE SEQUENCE [LARGE SCALE GENOMIC DNA]</scope>
    <source>
        <strain evidence="3">LMG 31159</strain>
    </source>
</reference>
<name>A0ABS5ECJ6_9PROT</name>
<dbReference type="Pfam" id="PF12728">
    <property type="entry name" value="HTH_17"/>
    <property type="match status" value="1"/>
</dbReference>
<dbReference type="RefSeq" id="WP_211866114.1">
    <property type="nucleotide sequence ID" value="NZ_JAAEDI010000003.1"/>
</dbReference>
<comment type="caution">
    <text evidence="2">The sequence shown here is derived from an EMBL/GenBank/DDBJ whole genome shotgun (WGS) entry which is preliminary data.</text>
</comment>
<proteinExistence type="predicted"/>
<dbReference type="InterPro" id="IPR041657">
    <property type="entry name" value="HTH_17"/>
</dbReference>
<dbReference type="EMBL" id="JAAEDI010000003">
    <property type="protein sequence ID" value="MBR0648734.1"/>
    <property type="molecule type" value="Genomic_DNA"/>
</dbReference>
<feature type="domain" description="Helix-turn-helix" evidence="1">
    <location>
        <begin position="9"/>
        <end position="54"/>
    </location>
</feature>